<evidence type="ECO:0000256" key="1">
    <source>
        <dbReference type="SAM" id="MobiDB-lite"/>
    </source>
</evidence>
<organism evidence="3">
    <name type="scientific">Dulem virus 227</name>
    <dbReference type="NCBI Taxonomy" id="3145704"/>
    <lineage>
        <taxon>Viruses</taxon>
        <taxon>Monodnaviria</taxon>
        <taxon>Sangervirae</taxon>
        <taxon>Phixviricota</taxon>
        <taxon>Malgrandaviricetes</taxon>
        <taxon>Petitvirales</taxon>
        <taxon>Microviridae</taxon>
        <taxon>Microvirus</taxon>
    </lineage>
</organism>
<dbReference type="EMBL" id="PP511703">
    <property type="protein sequence ID" value="XCD06702.1"/>
    <property type="molecule type" value="Genomic_DNA"/>
</dbReference>
<dbReference type="EMBL" id="PP511612">
    <property type="protein sequence ID" value="XCD05940.1"/>
    <property type="molecule type" value="Genomic_DNA"/>
</dbReference>
<sequence>MIMAKDKSVVRELSSVYSVYRGTVFDDVELVSCSDGSSYLRSDIEVLKSLNASSSPALAESLSARMQLHDRTGRSGGSDAEILASIKSRYTQDSTELAAFRQIIKEELRSEFDKYDLEQFLKDKDNKSDVDVQTSPSASGSPDPAL</sequence>
<feature type="compositionally biased region" description="Polar residues" evidence="1">
    <location>
        <begin position="131"/>
        <end position="140"/>
    </location>
</feature>
<evidence type="ECO:0000313" key="4">
    <source>
        <dbReference type="EMBL" id="XCD06702.1"/>
    </source>
</evidence>
<proteinExistence type="predicted"/>
<reference evidence="3" key="1">
    <citation type="submission" date="2024-03" db="EMBL/GenBank/DDBJ databases">
        <title>Diverse circular DNA viruses in blood, oral, and fecal samples of captive lemurs.</title>
        <authorList>
            <person name="Paietta E.N."/>
            <person name="Kraberger S."/>
            <person name="Lund M.C."/>
            <person name="Custer J.M."/>
            <person name="Vargas K.M."/>
            <person name="Ehmke E.E."/>
            <person name="Yoder A.D."/>
            <person name="Varsani A."/>
        </authorList>
    </citation>
    <scope>NUCLEOTIDE SEQUENCE</scope>
    <source>
        <strain evidence="2">Duke_24SS_18</strain>
        <strain evidence="3">Duke_25SF_139</strain>
        <strain evidence="4">Duke_25SS_72</strain>
    </source>
</reference>
<feature type="region of interest" description="Disordered" evidence="1">
    <location>
        <begin position="125"/>
        <end position="146"/>
    </location>
</feature>
<dbReference type="EMBL" id="PP511695">
    <property type="protein sequence ID" value="XCD06638.1"/>
    <property type="molecule type" value="Genomic_DNA"/>
</dbReference>
<name>A0AAU8B305_9VIRU</name>
<accession>A0AAU8B305</accession>
<protein>
    <submittedName>
        <fullName evidence="3">Uncharacterized protein</fullName>
    </submittedName>
</protein>
<evidence type="ECO:0000313" key="3">
    <source>
        <dbReference type="EMBL" id="XCD06638.1"/>
    </source>
</evidence>
<evidence type="ECO:0000313" key="2">
    <source>
        <dbReference type="EMBL" id="XCD05940.1"/>
    </source>
</evidence>